<dbReference type="InterPro" id="IPR036938">
    <property type="entry name" value="PAP2/HPO_sf"/>
</dbReference>
<dbReference type="EMBL" id="BJTG01000005">
    <property type="protein sequence ID" value="GEJ57820.1"/>
    <property type="molecule type" value="Genomic_DNA"/>
</dbReference>
<keyword evidence="1" id="KW-1133">Transmembrane helix</keyword>
<dbReference type="Pfam" id="PF01569">
    <property type="entry name" value="PAP2"/>
    <property type="match status" value="1"/>
</dbReference>
<dbReference type="SUPFAM" id="SSF48317">
    <property type="entry name" value="Acid phosphatase/Vanadium-dependent haloperoxidase"/>
    <property type="match status" value="1"/>
</dbReference>
<dbReference type="Gene3D" id="1.20.144.10">
    <property type="entry name" value="Phosphatidic acid phosphatase type 2/haloperoxidase"/>
    <property type="match status" value="1"/>
</dbReference>
<dbReference type="InterPro" id="IPR000326">
    <property type="entry name" value="PAP2/HPO"/>
</dbReference>
<reference evidence="4" key="1">
    <citation type="journal article" date="2020" name="Appl. Environ. Microbiol.">
        <title>Diazotrophic Anaeromyxobacter Isolates from Soils.</title>
        <authorList>
            <person name="Masuda Y."/>
            <person name="Yamanaka H."/>
            <person name="Xu Z.X."/>
            <person name="Shiratori Y."/>
            <person name="Aono T."/>
            <person name="Amachi S."/>
            <person name="Senoo K."/>
            <person name="Itoh H."/>
        </authorList>
    </citation>
    <scope>NUCLEOTIDE SEQUENCE [LARGE SCALE GENOMIC DNA]</scope>
    <source>
        <strain evidence="4">R267</strain>
    </source>
</reference>
<feature type="domain" description="Phosphatidic acid phosphatase type 2/haloperoxidase" evidence="2">
    <location>
        <begin position="119"/>
        <end position="233"/>
    </location>
</feature>
<sequence length="263" mass="27146">MGLVLRAPVAAALVAAAFPAWPEEAPPLAVDVPVTAAVTGAGLALWGAMELAKGELTPSSCRWCTPPALDRRVRAAVVWPDRRAAALLSDVLEFALPASLAGADFFSAGRDLRRASEDVLVAMEAVALAAAATQLAKSAVARRRPATWATGVRTGPEDDRAFFSGHAATAFAAAAAFGTVARMRGYPAWPAVYAVGFGVAATVGYLRMAADEHWLTDVVASAAVGTALGMAVPLLLHRSPREGSWTLAPLAGGAAGVRWVLRL</sequence>
<dbReference type="Proteomes" id="UP000503640">
    <property type="component" value="Unassembled WGS sequence"/>
</dbReference>
<evidence type="ECO:0000313" key="4">
    <source>
        <dbReference type="Proteomes" id="UP000503640"/>
    </source>
</evidence>
<protein>
    <recommendedName>
        <fullName evidence="2">Phosphatidic acid phosphatase type 2/haloperoxidase domain-containing protein</fullName>
    </recommendedName>
</protein>
<keyword evidence="4" id="KW-1185">Reference proteome</keyword>
<feature type="transmembrane region" description="Helical" evidence="1">
    <location>
        <begin position="218"/>
        <end position="236"/>
    </location>
</feature>
<evidence type="ECO:0000256" key="1">
    <source>
        <dbReference type="SAM" id="Phobius"/>
    </source>
</evidence>
<accession>A0A7I9VNZ0</accession>
<name>A0A7I9VNZ0_9BACT</name>
<feature type="transmembrane region" description="Helical" evidence="1">
    <location>
        <begin position="161"/>
        <end position="181"/>
    </location>
</feature>
<dbReference type="SMART" id="SM00014">
    <property type="entry name" value="acidPPc"/>
    <property type="match status" value="1"/>
</dbReference>
<comment type="caution">
    <text evidence="3">The sequence shown here is derived from an EMBL/GenBank/DDBJ whole genome shotgun (WGS) entry which is preliminary data.</text>
</comment>
<proteinExistence type="predicted"/>
<dbReference type="AlphaFoldDB" id="A0A7I9VNZ0"/>
<gene>
    <name evidence="3" type="ORF">AMYX_25610</name>
</gene>
<keyword evidence="1" id="KW-0472">Membrane</keyword>
<organism evidence="3 4">
    <name type="scientific">Anaeromyxobacter diazotrophicus</name>
    <dbReference type="NCBI Taxonomy" id="2590199"/>
    <lineage>
        <taxon>Bacteria</taxon>
        <taxon>Pseudomonadati</taxon>
        <taxon>Myxococcota</taxon>
        <taxon>Myxococcia</taxon>
        <taxon>Myxococcales</taxon>
        <taxon>Cystobacterineae</taxon>
        <taxon>Anaeromyxobacteraceae</taxon>
        <taxon>Anaeromyxobacter</taxon>
    </lineage>
</organism>
<keyword evidence="1" id="KW-0812">Transmembrane</keyword>
<evidence type="ECO:0000259" key="2">
    <source>
        <dbReference type="SMART" id="SM00014"/>
    </source>
</evidence>
<evidence type="ECO:0000313" key="3">
    <source>
        <dbReference type="EMBL" id="GEJ57820.1"/>
    </source>
</evidence>
<feature type="transmembrane region" description="Helical" evidence="1">
    <location>
        <begin position="188"/>
        <end position="206"/>
    </location>
</feature>